<sequence length="411" mass="46507">MIKSIMMLFSSTIFSSVLTLLTQTIVASELGPEAFGIFSSSLALVMLLSPIIAMGSDGYLLKFVTNYDHDLSRFNFNWIIYFILTSFPAVSVFLLIDLSQSSYLLILMISQSLINFSVAILQSKNHFISVSVLLILQSFSRILALVLLILFTDNVTINIVIILYVFVAILMVTICLILLNKHGFGFKFITKGQFKKYELLSFIKSAAPFGFTTLLHLAYFQSDIIIINRLFSSEEAGLYSAAFMILTAAYMIPSVLYQKYFLPIAHQISSAGDLIREFNYFRKGAKYIFLLSLLTAGSYYLLSDFIVMKIYGEDYVVSSMYIKVLSICIVFRFLSSNSGVFLMTKDLVHKKNKYMFICAVFNITFNFILIPRYGAIAAATTTILTEILLCVLFYRGIRKYKFSKIYASSLC</sequence>
<feature type="transmembrane region" description="Helical" evidence="6">
    <location>
        <begin position="157"/>
        <end position="179"/>
    </location>
</feature>
<feature type="transmembrane region" description="Helical" evidence="6">
    <location>
        <begin position="320"/>
        <end position="342"/>
    </location>
</feature>
<feature type="transmembrane region" description="Helical" evidence="6">
    <location>
        <begin position="76"/>
        <end position="96"/>
    </location>
</feature>
<dbReference type="Proteomes" id="UP001139488">
    <property type="component" value="Unassembled WGS sequence"/>
</dbReference>
<evidence type="ECO:0000256" key="4">
    <source>
        <dbReference type="ARBA" id="ARBA00022989"/>
    </source>
</evidence>
<keyword evidence="5 6" id="KW-0472">Membrane</keyword>
<feature type="transmembrane region" description="Helical" evidence="6">
    <location>
        <begin position="238"/>
        <end position="257"/>
    </location>
</feature>
<proteinExistence type="predicted"/>
<dbReference type="InterPro" id="IPR002797">
    <property type="entry name" value="Polysacc_synth"/>
</dbReference>
<feature type="transmembrane region" description="Helical" evidence="6">
    <location>
        <begin position="199"/>
        <end position="218"/>
    </location>
</feature>
<dbReference type="AlphaFoldDB" id="A0A9X2B0B0"/>
<protein>
    <submittedName>
        <fullName evidence="7">Oligosaccharide flippase family protein</fullName>
    </submittedName>
</protein>
<feature type="transmembrane region" description="Helical" evidence="6">
    <location>
        <begin position="354"/>
        <end position="370"/>
    </location>
</feature>
<organism evidence="7 8">
    <name type="scientific">Vibrio gelatinilyticus</name>
    <dbReference type="NCBI Taxonomy" id="2893468"/>
    <lineage>
        <taxon>Bacteria</taxon>
        <taxon>Pseudomonadati</taxon>
        <taxon>Pseudomonadota</taxon>
        <taxon>Gammaproteobacteria</taxon>
        <taxon>Vibrionales</taxon>
        <taxon>Vibrionaceae</taxon>
        <taxon>Vibrio</taxon>
    </lineage>
</organism>
<feature type="transmembrane region" description="Helical" evidence="6">
    <location>
        <begin position="376"/>
        <end position="394"/>
    </location>
</feature>
<dbReference type="PANTHER" id="PTHR30250:SF11">
    <property type="entry name" value="O-ANTIGEN TRANSPORTER-RELATED"/>
    <property type="match status" value="1"/>
</dbReference>
<evidence type="ECO:0000313" key="7">
    <source>
        <dbReference type="EMBL" id="MCJ2378627.1"/>
    </source>
</evidence>
<feature type="transmembrane region" description="Helical" evidence="6">
    <location>
        <begin position="128"/>
        <end position="151"/>
    </location>
</feature>
<dbReference type="EMBL" id="JAJNNZ010000019">
    <property type="protein sequence ID" value="MCJ2378627.1"/>
    <property type="molecule type" value="Genomic_DNA"/>
</dbReference>
<evidence type="ECO:0000256" key="6">
    <source>
        <dbReference type="SAM" id="Phobius"/>
    </source>
</evidence>
<evidence type="ECO:0000256" key="2">
    <source>
        <dbReference type="ARBA" id="ARBA00022475"/>
    </source>
</evidence>
<keyword evidence="4 6" id="KW-1133">Transmembrane helix</keyword>
<dbReference type="InterPro" id="IPR050833">
    <property type="entry name" value="Poly_Biosynth_Transport"/>
</dbReference>
<evidence type="ECO:0000313" key="8">
    <source>
        <dbReference type="Proteomes" id="UP001139488"/>
    </source>
</evidence>
<comment type="subcellular location">
    <subcellularLocation>
        <location evidence="1">Cell membrane</location>
        <topology evidence="1">Multi-pass membrane protein</topology>
    </subcellularLocation>
</comment>
<keyword evidence="3 6" id="KW-0812">Transmembrane</keyword>
<dbReference type="RefSeq" id="WP_244359016.1">
    <property type="nucleotide sequence ID" value="NZ_JAJNNZ010000019.1"/>
</dbReference>
<dbReference type="Pfam" id="PF01943">
    <property type="entry name" value="Polysacc_synt"/>
    <property type="match status" value="1"/>
</dbReference>
<evidence type="ECO:0000256" key="1">
    <source>
        <dbReference type="ARBA" id="ARBA00004651"/>
    </source>
</evidence>
<evidence type="ECO:0000256" key="3">
    <source>
        <dbReference type="ARBA" id="ARBA00022692"/>
    </source>
</evidence>
<accession>A0A9X2B0B0</accession>
<feature type="transmembrane region" description="Helical" evidence="6">
    <location>
        <begin position="287"/>
        <end position="308"/>
    </location>
</feature>
<evidence type="ECO:0000256" key="5">
    <source>
        <dbReference type="ARBA" id="ARBA00023136"/>
    </source>
</evidence>
<reference evidence="7" key="1">
    <citation type="submission" date="2021-11" db="EMBL/GenBank/DDBJ databases">
        <title>Vibrio ZSDE26 sp. nov. and Vibrio ZSDZ34 sp. nov., isolated from coastal seawater in Qingdao.</title>
        <authorList>
            <person name="Zhang P."/>
        </authorList>
    </citation>
    <scope>NUCLEOTIDE SEQUENCE</scope>
    <source>
        <strain evidence="7">ZSDZ34</strain>
    </source>
</reference>
<dbReference type="PANTHER" id="PTHR30250">
    <property type="entry name" value="PST FAMILY PREDICTED COLANIC ACID TRANSPORTER"/>
    <property type="match status" value="1"/>
</dbReference>
<keyword evidence="8" id="KW-1185">Reference proteome</keyword>
<dbReference type="GO" id="GO:0005886">
    <property type="term" value="C:plasma membrane"/>
    <property type="evidence" value="ECO:0007669"/>
    <property type="project" value="UniProtKB-SubCell"/>
</dbReference>
<feature type="transmembrane region" description="Helical" evidence="6">
    <location>
        <begin position="102"/>
        <end position="121"/>
    </location>
</feature>
<keyword evidence="2" id="KW-1003">Cell membrane</keyword>
<gene>
    <name evidence="7" type="ORF">LNL84_17600</name>
</gene>
<feature type="transmembrane region" description="Helical" evidence="6">
    <location>
        <begin position="37"/>
        <end position="55"/>
    </location>
</feature>
<comment type="caution">
    <text evidence="7">The sequence shown here is derived from an EMBL/GenBank/DDBJ whole genome shotgun (WGS) entry which is preliminary data.</text>
</comment>
<name>A0A9X2B0B0_9VIBR</name>